<feature type="signal peptide" evidence="1">
    <location>
        <begin position="1"/>
        <end position="24"/>
    </location>
</feature>
<reference evidence="4" key="1">
    <citation type="submission" date="2017-11" db="EMBL/GenBank/DDBJ databases">
        <authorList>
            <person name="Chan K.G."/>
            <person name="Lee L.S."/>
        </authorList>
    </citation>
    <scope>NUCLEOTIDE SEQUENCE [LARGE SCALE GENOMIC DNA]</scope>
    <source>
        <strain evidence="4">DSM 100970</strain>
    </source>
</reference>
<dbReference type="PANTHER" id="PTHR34606">
    <property type="entry name" value="BON DOMAIN-CONTAINING PROTEIN"/>
    <property type="match status" value="1"/>
</dbReference>
<dbReference type="EMBL" id="CP024847">
    <property type="protein sequence ID" value="AUR50858.1"/>
    <property type="molecule type" value="Genomic_DNA"/>
</dbReference>
<evidence type="ECO:0000313" key="3">
    <source>
        <dbReference type="EMBL" id="AUR50858.1"/>
    </source>
</evidence>
<feature type="domain" description="BON" evidence="2">
    <location>
        <begin position="46"/>
        <end position="112"/>
    </location>
</feature>
<protein>
    <recommendedName>
        <fullName evidence="2">BON domain-containing protein</fullName>
    </recommendedName>
</protein>
<dbReference type="PROSITE" id="PS50914">
    <property type="entry name" value="BON"/>
    <property type="match status" value="1"/>
</dbReference>
<evidence type="ECO:0000256" key="1">
    <source>
        <dbReference type="SAM" id="SignalP"/>
    </source>
</evidence>
<dbReference type="PANTHER" id="PTHR34606:SF15">
    <property type="entry name" value="BON DOMAIN-CONTAINING PROTEIN"/>
    <property type="match status" value="1"/>
</dbReference>
<organism evidence="3 4">
    <name type="scientific">Aquella oligotrophica</name>
    <dbReference type="NCBI Taxonomy" id="2067065"/>
    <lineage>
        <taxon>Bacteria</taxon>
        <taxon>Pseudomonadati</taxon>
        <taxon>Pseudomonadota</taxon>
        <taxon>Betaproteobacteria</taxon>
        <taxon>Neisseriales</taxon>
        <taxon>Neisseriaceae</taxon>
        <taxon>Aquella</taxon>
    </lineage>
</organism>
<dbReference type="Pfam" id="PF04972">
    <property type="entry name" value="BON"/>
    <property type="match status" value="2"/>
</dbReference>
<gene>
    <name evidence="3" type="ORF">CUN60_00595</name>
</gene>
<evidence type="ECO:0000313" key="4">
    <source>
        <dbReference type="Proteomes" id="UP000236655"/>
    </source>
</evidence>
<dbReference type="KEGG" id="nba:CUN60_00595"/>
<dbReference type="Proteomes" id="UP000236655">
    <property type="component" value="Chromosome"/>
</dbReference>
<proteinExistence type="predicted"/>
<dbReference type="PROSITE" id="PS51257">
    <property type="entry name" value="PROKAR_LIPOPROTEIN"/>
    <property type="match status" value="1"/>
</dbReference>
<accession>A0A2I7N336</accession>
<dbReference type="Gene3D" id="3.30.1340.30">
    <property type="match status" value="1"/>
</dbReference>
<keyword evidence="1" id="KW-0732">Signal</keyword>
<evidence type="ECO:0000259" key="2">
    <source>
        <dbReference type="PROSITE" id="PS50914"/>
    </source>
</evidence>
<dbReference type="OrthoDB" id="5294487at2"/>
<dbReference type="InterPro" id="IPR007055">
    <property type="entry name" value="BON_dom"/>
</dbReference>
<sequence length="199" mass="21470">MRVTSSLITILISMLAITSCSTQAAYKVSSELTAPYYTDADNQAKDDKDLQNKLKSLYKTQIPGNAIDITAYSGEVLLVGQVPSSSDKTRAAAIAKQIPYVKQVDNYLTINANKPVLNSNSSLADKAMARIKSQSDIDAQYVRVNAVDGVVYIMGSNLGNLTALNKAINGIYAMEGVTQVVNLVKPGDKDYTESDTYVD</sequence>
<keyword evidence="4" id="KW-1185">Reference proteome</keyword>
<name>A0A2I7N336_9NEIS</name>
<dbReference type="InterPro" id="IPR051686">
    <property type="entry name" value="Lipoprotein_DolP"/>
</dbReference>
<feature type="chain" id="PRO_5014366973" description="BON domain-containing protein" evidence="1">
    <location>
        <begin position="25"/>
        <end position="199"/>
    </location>
</feature>
<dbReference type="RefSeq" id="WP_102950158.1">
    <property type="nucleotide sequence ID" value="NZ_CP024847.1"/>
</dbReference>
<dbReference type="AlphaFoldDB" id="A0A2I7N336"/>